<sequence length="76" mass="8331">MLIFRHIFSQPPRAWLHICPDWPARCHVLSRTPACPTSSTGGDWLLSSPAELCSPSALRATRLLCASLTDAPSVQM</sequence>
<dbReference type="AlphaFoldDB" id="A0AAN8HHW7"/>
<evidence type="ECO:0000313" key="2">
    <source>
        <dbReference type="Proteomes" id="UP001335648"/>
    </source>
</evidence>
<dbReference type="EMBL" id="JAULUE010002047">
    <property type="protein sequence ID" value="KAK5912924.1"/>
    <property type="molecule type" value="Genomic_DNA"/>
</dbReference>
<organism evidence="1 2">
    <name type="scientific">Champsocephalus esox</name>
    <name type="common">pike icefish</name>
    <dbReference type="NCBI Taxonomy" id="159716"/>
    <lineage>
        <taxon>Eukaryota</taxon>
        <taxon>Metazoa</taxon>
        <taxon>Chordata</taxon>
        <taxon>Craniata</taxon>
        <taxon>Vertebrata</taxon>
        <taxon>Euteleostomi</taxon>
        <taxon>Actinopterygii</taxon>
        <taxon>Neopterygii</taxon>
        <taxon>Teleostei</taxon>
        <taxon>Neoteleostei</taxon>
        <taxon>Acanthomorphata</taxon>
        <taxon>Eupercaria</taxon>
        <taxon>Perciformes</taxon>
        <taxon>Notothenioidei</taxon>
        <taxon>Channichthyidae</taxon>
        <taxon>Champsocephalus</taxon>
    </lineage>
</organism>
<dbReference type="Proteomes" id="UP001335648">
    <property type="component" value="Unassembled WGS sequence"/>
</dbReference>
<accession>A0AAN8HHW7</accession>
<reference evidence="1 2" key="1">
    <citation type="journal article" date="2023" name="Mol. Biol. Evol.">
        <title>Genomics of Secondarily Temperate Adaptation in the Only Non-Antarctic Icefish.</title>
        <authorList>
            <person name="Rivera-Colon A.G."/>
            <person name="Rayamajhi N."/>
            <person name="Minhas B.F."/>
            <person name="Madrigal G."/>
            <person name="Bilyk K.T."/>
            <person name="Yoon V."/>
            <person name="Hune M."/>
            <person name="Gregory S."/>
            <person name="Cheng C.H.C."/>
            <person name="Catchen J.M."/>
        </authorList>
    </citation>
    <scope>NUCLEOTIDE SEQUENCE [LARGE SCALE GENOMIC DNA]</scope>
    <source>
        <strain evidence="1">JC2023a</strain>
    </source>
</reference>
<keyword evidence="2" id="KW-1185">Reference proteome</keyword>
<protein>
    <submittedName>
        <fullName evidence="1">Uncharacterized protein</fullName>
    </submittedName>
</protein>
<name>A0AAN8HHW7_9TELE</name>
<comment type="caution">
    <text evidence="1">The sequence shown here is derived from an EMBL/GenBank/DDBJ whole genome shotgun (WGS) entry which is preliminary data.</text>
</comment>
<gene>
    <name evidence="1" type="ORF">CesoFtcFv8_002752</name>
</gene>
<evidence type="ECO:0000313" key="1">
    <source>
        <dbReference type="EMBL" id="KAK5912924.1"/>
    </source>
</evidence>
<proteinExistence type="predicted"/>